<dbReference type="GO" id="GO:0005634">
    <property type="term" value="C:nucleus"/>
    <property type="evidence" value="ECO:0007669"/>
    <property type="project" value="UniProtKB-SubCell"/>
</dbReference>
<gene>
    <name evidence="5" type="ORF">Din_020913</name>
</gene>
<sequence length="386" mass="40683">MERDFLGLNLKDSVIVVKEETVEGCKDSAFSKGSGIPWPLSDKVSALPHFMSFKTAQEDKTAKIVFDPLASSGFMAISTADAFDSAHKRPLGEIQKNFSHDRQGGTHFSMTAYPVWHNAHSVHLPHDVKVHPVSNQTISVSMSNPFFKNHFAGAGQNFAGSIMKQQLLGGIPVTAPHSVLPSLGSVVGITEPWFNPKASGAPAKLTIFYGGTVHVYDDVSPEKAQAIMLLAGNGSSAASNMAQPTTQVQTPPSKLAAGDGGLVNQAMNTPPCSGLSSPMSVSSHPVGQSGGGSTDSDEVMAVKTTEVSTTPASKADSPKIVTPLGTVGATTMIPSAVPQARKASLARFLEKRKERVMSSAPYNLSKNSPECNTPGELWCGLKRQGE</sequence>
<proteinExistence type="inferred from homology"/>
<evidence type="ECO:0000256" key="2">
    <source>
        <dbReference type="RuleBase" id="RU369065"/>
    </source>
</evidence>
<name>A0A5B7A3S7_DAVIN</name>
<evidence type="ECO:0000256" key="3">
    <source>
        <dbReference type="SAM" id="MobiDB-lite"/>
    </source>
</evidence>
<evidence type="ECO:0000313" key="5">
    <source>
        <dbReference type="EMBL" id="MPA51472.1"/>
    </source>
</evidence>
<dbReference type="GO" id="GO:0009611">
    <property type="term" value="P:response to wounding"/>
    <property type="evidence" value="ECO:0007669"/>
    <property type="project" value="UniProtKB-UniRule"/>
</dbReference>
<dbReference type="GO" id="GO:2000022">
    <property type="term" value="P:regulation of jasmonic acid mediated signaling pathway"/>
    <property type="evidence" value="ECO:0007669"/>
    <property type="project" value="UniProtKB-UniRule"/>
</dbReference>
<comment type="function">
    <text evidence="2">Repressor of jasmonate responses.</text>
</comment>
<evidence type="ECO:0000256" key="1">
    <source>
        <dbReference type="ARBA" id="ARBA00008614"/>
    </source>
</evidence>
<accession>A0A5B7A3S7</accession>
<feature type="domain" description="Tify" evidence="4">
    <location>
        <begin position="198"/>
        <end position="233"/>
    </location>
</feature>
<dbReference type="Pfam" id="PF09425">
    <property type="entry name" value="Jas_motif"/>
    <property type="match status" value="1"/>
</dbReference>
<dbReference type="InterPro" id="IPR018467">
    <property type="entry name" value="CCT_CS"/>
</dbReference>
<dbReference type="PANTHER" id="PTHR33077">
    <property type="entry name" value="PROTEIN TIFY 4A-RELATED-RELATED"/>
    <property type="match status" value="1"/>
</dbReference>
<dbReference type="GO" id="GO:0031347">
    <property type="term" value="P:regulation of defense response"/>
    <property type="evidence" value="ECO:0007669"/>
    <property type="project" value="UniProtKB-UniRule"/>
</dbReference>
<protein>
    <recommendedName>
        <fullName evidence="2">Protein TIFY</fullName>
    </recommendedName>
    <alternativeName>
        <fullName evidence="2">Jasmonate ZIM domain-containing protein</fullName>
    </alternativeName>
</protein>
<keyword evidence="2" id="KW-0539">Nucleus</keyword>
<feature type="region of interest" description="Disordered" evidence="3">
    <location>
        <begin position="268"/>
        <end position="298"/>
    </location>
</feature>
<dbReference type="PANTHER" id="PTHR33077:SF90">
    <property type="entry name" value="PROTEIN TIFY 7"/>
    <property type="match status" value="1"/>
</dbReference>
<feature type="compositionally biased region" description="Polar residues" evidence="3">
    <location>
        <begin position="268"/>
        <end position="286"/>
    </location>
</feature>
<dbReference type="SMART" id="SM00979">
    <property type="entry name" value="TIFY"/>
    <property type="match status" value="1"/>
</dbReference>
<dbReference type="AlphaFoldDB" id="A0A5B7A3S7"/>
<dbReference type="Pfam" id="PF06200">
    <property type="entry name" value="tify"/>
    <property type="match status" value="1"/>
</dbReference>
<dbReference type="InterPro" id="IPR040390">
    <property type="entry name" value="TIFY/JAZ"/>
</dbReference>
<organism evidence="5">
    <name type="scientific">Davidia involucrata</name>
    <name type="common">Dove tree</name>
    <dbReference type="NCBI Taxonomy" id="16924"/>
    <lineage>
        <taxon>Eukaryota</taxon>
        <taxon>Viridiplantae</taxon>
        <taxon>Streptophyta</taxon>
        <taxon>Embryophyta</taxon>
        <taxon>Tracheophyta</taxon>
        <taxon>Spermatophyta</taxon>
        <taxon>Magnoliopsida</taxon>
        <taxon>eudicotyledons</taxon>
        <taxon>Gunneridae</taxon>
        <taxon>Pentapetalae</taxon>
        <taxon>asterids</taxon>
        <taxon>Cornales</taxon>
        <taxon>Nyssaceae</taxon>
        <taxon>Davidia</taxon>
    </lineage>
</organism>
<reference evidence="5" key="1">
    <citation type="submission" date="2019-08" db="EMBL/GenBank/DDBJ databases">
        <title>Reference gene set and small RNA set construction with multiple tissues from Davidia involucrata Baill.</title>
        <authorList>
            <person name="Yang H."/>
            <person name="Zhou C."/>
            <person name="Li G."/>
            <person name="Wang J."/>
            <person name="Gao P."/>
            <person name="Wang M."/>
            <person name="Wang R."/>
            <person name="Zhao Y."/>
        </authorList>
    </citation>
    <scope>NUCLEOTIDE SEQUENCE</scope>
    <source>
        <tissue evidence="5">Mixed with DoveR01_LX</tissue>
    </source>
</reference>
<dbReference type="InterPro" id="IPR010399">
    <property type="entry name" value="Tify_dom"/>
</dbReference>
<keyword evidence="2" id="KW-1184">Jasmonic acid signaling pathway</keyword>
<dbReference type="EMBL" id="GHES01020913">
    <property type="protein sequence ID" value="MPA51472.1"/>
    <property type="molecule type" value="Transcribed_RNA"/>
</dbReference>
<comment type="subcellular location">
    <subcellularLocation>
        <location evidence="2">Nucleus</location>
    </subcellularLocation>
</comment>
<evidence type="ECO:0000259" key="4">
    <source>
        <dbReference type="PROSITE" id="PS51320"/>
    </source>
</evidence>
<comment type="similarity">
    <text evidence="1 2">Belongs to the TIFY/JAZ family.</text>
</comment>
<dbReference type="PROSITE" id="PS51320">
    <property type="entry name" value="TIFY"/>
    <property type="match status" value="1"/>
</dbReference>
<comment type="domain">
    <text evidence="2">The jas domain is required for interaction with COI1.</text>
</comment>